<keyword evidence="2" id="KW-1185">Reference proteome</keyword>
<dbReference type="AlphaFoldDB" id="A0A7G5XMP2"/>
<dbReference type="Proteomes" id="UP000515344">
    <property type="component" value="Chromosome"/>
</dbReference>
<name>A0A7G5XMP2_9BACT</name>
<dbReference type="EMBL" id="CP060007">
    <property type="protein sequence ID" value="QNA46745.1"/>
    <property type="molecule type" value="Genomic_DNA"/>
</dbReference>
<reference evidence="2" key="1">
    <citation type="submission" date="2020-08" db="EMBL/GenBank/DDBJ databases">
        <title>Lacibacter sp. S13-6-6 genome sequencing.</title>
        <authorList>
            <person name="Jin L."/>
        </authorList>
    </citation>
    <scope>NUCLEOTIDE SEQUENCE [LARGE SCALE GENOMIC DNA]</scope>
    <source>
        <strain evidence="2">S13-6-6</strain>
    </source>
</reference>
<accession>A0A7G5XMP2</accession>
<evidence type="ECO:0000313" key="1">
    <source>
        <dbReference type="EMBL" id="QNA46745.1"/>
    </source>
</evidence>
<evidence type="ECO:0000313" key="2">
    <source>
        <dbReference type="Proteomes" id="UP000515344"/>
    </source>
</evidence>
<dbReference type="KEGG" id="lacs:H4075_09580"/>
<proteinExistence type="predicted"/>
<gene>
    <name evidence="1" type="ORF">H4075_09580</name>
</gene>
<organism evidence="1 2">
    <name type="scientific">Lacibacter sediminis</name>
    <dbReference type="NCBI Taxonomy" id="2760713"/>
    <lineage>
        <taxon>Bacteria</taxon>
        <taxon>Pseudomonadati</taxon>
        <taxon>Bacteroidota</taxon>
        <taxon>Chitinophagia</taxon>
        <taxon>Chitinophagales</taxon>
        <taxon>Chitinophagaceae</taxon>
        <taxon>Lacibacter</taxon>
    </lineage>
</organism>
<protein>
    <recommendedName>
        <fullName evidence="3">Lipoprotein</fullName>
    </recommendedName>
</protein>
<sequence length="338" mass="38082">MYAHLRTYRRGLFYILLLLSFNNCTQSDSTPVTAQQRSIQHKALPPSTFDTILYRKKLLQLANSDKTGRWPVASAIPAEGAVLPFNRVVAFYGNFYSKHMGILGEFSTGIMLEKLKLQVEEWEQADTSMPVIAAIHYIAVTAQSNAGDGYYRARMPEKEISKAIALGDSVKGLVFLDIQPGLSTLQQELPRLEKYLQLPNVHLGIDAEYSMKTGRPPGSSIGSFDADDINYASEWLQTLVKKNKLPSKILVVHRFTAPMLTNYTQITTRPEVQIVINMDGFGNVALKKSTYHHFIFKQPVQFAGFKVFYKNDAVNGNPVMQPNEILRLTPVPVYIQYQ</sequence>
<evidence type="ECO:0008006" key="3">
    <source>
        <dbReference type="Google" id="ProtNLM"/>
    </source>
</evidence>